<dbReference type="PANTHER" id="PTHR13393:SF0">
    <property type="entry name" value="RNA N6-ADENOSINE-METHYLTRANSFERASE METTL16"/>
    <property type="match status" value="1"/>
</dbReference>
<dbReference type="Proteomes" id="UP000237481">
    <property type="component" value="Unassembled WGS sequence"/>
</dbReference>
<reference evidence="3 4" key="1">
    <citation type="submission" date="2018-01" db="EMBL/GenBank/DDBJ databases">
        <title>Harnessing the power of phylogenomics to disentangle the directionality and signatures of interkingdom host jumping in the parasitic fungal genus Tolypocladium.</title>
        <authorList>
            <person name="Quandt C.A."/>
            <person name="Patterson W."/>
            <person name="Spatafora J.W."/>
        </authorList>
    </citation>
    <scope>NUCLEOTIDE SEQUENCE [LARGE SCALE GENOMIC DNA]</scope>
    <source>
        <strain evidence="3 4">NRBC 100945</strain>
    </source>
</reference>
<sequence length="591" mass="65819">MVDVPRPTAQTAAPGAVDIRNSEVRGLAKAAEERRWRRWLFGGAIATFIPAVRRISRRGSDQESQSSSNDTEYAFRRSRGLMSRIKHLGGSLARIASFVFAVLYGFQNEVSLRVAKTMQKRIKKLCDRTLRCWTDGDGGLNRLHPSAMPKRKASVAGGQPIARGALDAKDRRFRDLYSKPPDFKDLGRRDPAFAVTKGRELDFCDPRSVMQLTKTLLKLDFGLDIELPEDRLCPPVPNRHNYILWLKGLLDTSSYSAPGPRLGLDIGTGASCIYPLLGCAQRPWSFIATDVDAESLAWARKNVESNDLGHRINVVGREPDDALVPLDDLGLESIDFTMTNPPFYASEEEMLQSAERKSRPPFTACTGSATEMVTKGGEVGFVSRILQESLLLRDRVQWYTAMVGFLSSVTHLVGKLREHAISNFAVTEFVQGNKTRRWAIAWSFTPMRPAQDVARGTKAAMSKNILPATTEFDTTVPIPKSIGVFVDRLSGAIGALDLTSWDWDREALQGTGRAPDKVWARAWRRRKKRETEAGRLWVEPRCAFGFEVKIVVAMDHVSVHCRWVEGFDAVMLESFQGFLKAAVKSAGDTQA</sequence>
<dbReference type="OrthoDB" id="514248at2759"/>
<dbReference type="InterPro" id="IPR010286">
    <property type="entry name" value="METTL16/RlmF"/>
</dbReference>
<keyword evidence="1 3" id="KW-0489">Methyltransferase</keyword>
<dbReference type="Gene3D" id="3.40.50.150">
    <property type="entry name" value="Vaccinia Virus protein VP39"/>
    <property type="match status" value="1"/>
</dbReference>
<protein>
    <submittedName>
        <fullName evidence="3">Methyltransferase-like protein C27D7.08c</fullName>
    </submittedName>
</protein>
<dbReference type="GO" id="GO:0008168">
    <property type="term" value="F:methyltransferase activity"/>
    <property type="evidence" value="ECO:0007669"/>
    <property type="project" value="UniProtKB-KW"/>
</dbReference>
<dbReference type="SUPFAM" id="SSF53335">
    <property type="entry name" value="S-adenosyl-L-methionine-dependent methyltransferases"/>
    <property type="match status" value="1"/>
</dbReference>
<dbReference type="Pfam" id="PF05971">
    <property type="entry name" value="Methyltransf_10"/>
    <property type="match status" value="1"/>
</dbReference>
<dbReference type="InterPro" id="IPR029063">
    <property type="entry name" value="SAM-dependent_MTases_sf"/>
</dbReference>
<evidence type="ECO:0000256" key="1">
    <source>
        <dbReference type="ARBA" id="ARBA00022603"/>
    </source>
</evidence>
<dbReference type="AlphaFoldDB" id="A0A2S4L1M8"/>
<organism evidence="3 4">
    <name type="scientific">Tolypocladium paradoxum</name>
    <dbReference type="NCBI Taxonomy" id="94208"/>
    <lineage>
        <taxon>Eukaryota</taxon>
        <taxon>Fungi</taxon>
        <taxon>Dikarya</taxon>
        <taxon>Ascomycota</taxon>
        <taxon>Pezizomycotina</taxon>
        <taxon>Sordariomycetes</taxon>
        <taxon>Hypocreomycetidae</taxon>
        <taxon>Hypocreales</taxon>
        <taxon>Ophiocordycipitaceae</taxon>
        <taxon>Tolypocladium</taxon>
    </lineage>
</organism>
<proteinExistence type="predicted"/>
<dbReference type="GO" id="GO:0070475">
    <property type="term" value="P:rRNA base methylation"/>
    <property type="evidence" value="ECO:0007669"/>
    <property type="project" value="TreeGrafter"/>
</dbReference>
<keyword evidence="2 3" id="KW-0808">Transferase</keyword>
<evidence type="ECO:0000313" key="4">
    <source>
        <dbReference type="Proteomes" id="UP000237481"/>
    </source>
</evidence>
<evidence type="ECO:0000313" key="3">
    <source>
        <dbReference type="EMBL" id="POR36356.1"/>
    </source>
</evidence>
<dbReference type="EMBL" id="PKSG01000330">
    <property type="protein sequence ID" value="POR36356.1"/>
    <property type="molecule type" value="Genomic_DNA"/>
</dbReference>
<dbReference type="STRING" id="94208.A0A2S4L1M8"/>
<dbReference type="GO" id="GO:0005634">
    <property type="term" value="C:nucleus"/>
    <property type="evidence" value="ECO:0007669"/>
    <property type="project" value="TreeGrafter"/>
</dbReference>
<comment type="caution">
    <text evidence="3">The sequence shown here is derived from an EMBL/GenBank/DDBJ whole genome shotgun (WGS) entry which is preliminary data.</text>
</comment>
<dbReference type="PANTHER" id="PTHR13393">
    <property type="entry name" value="SAM-DEPENDENT METHYLTRANSFERASE"/>
    <property type="match status" value="1"/>
</dbReference>
<name>A0A2S4L1M8_9HYPO</name>
<evidence type="ECO:0000256" key="2">
    <source>
        <dbReference type="ARBA" id="ARBA00022679"/>
    </source>
</evidence>
<accession>A0A2S4L1M8</accession>
<keyword evidence="4" id="KW-1185">Reference proteome</keyword>
<gene>
    <name evidence="3" type="ORF">TPAR_03445</name>
</gene>